<dbReference type="InterPro" id="IPR034660">
    <property type="entry name" value="DinB/YfiT-like"/>
</dbReference>
<dbReference type="GO" id="GO:0046872">
    <property type="term" value="F:metal ion binding"/>
    <property type="evidence" value="ECO:0007669"/>
    <property type="project" value="UniProtKB-KW"/>
</dbReference>
<reference evidence="4 5" key="1">
    <citation type="submission" date="2020-04" db="EMBL/GenBank/DDBJ databases">
        <authorList>
            <person name="Pajer P."/>
            <person name="Broz P."/>
        </authorList>
    </citation>
    <scope>NUCLEOTIDE SEQUENCE [LARGE SCALE GENOMIC DNA]</scope>
    <source>
        <strain evidence="5">NRL-ATB46093</strain>
    </source>
</reference>
<evidence type="ECO:0000313" key="4">
    <source>
        <dbReference type="EMBL" id="QKX50319.1"/>
    </source>
</evidence>
<dbReference type="InterPro" id="IPR007837">
    <property type="entry name" value="DinB"/>
</dbReference>
<name>A0A7H8Q8L4_9BACL</name>
<dbReference type="RefSeq" id="WP_176294338.1">
    <property type="nucleotide sequence ID" value="NZ_CP051177.1"/>
</dbReference>
<evidence type="ECO:0000256" key="3">
    <source>
        <dbReference type="PIRSR" id="PIRSR607837-1"/>
    </source>
</evidence>
<evidence type="ECO:0008006" key="6">
    <source>
        <dbReference type="Google" id="ProtNLM"/>
    </source>
</evidence>
<dbReference type="AlphaFoldDB" id="A0A7H8Q8L4"/>
<feature type="binding site" evidence="3">
    <location>
        <position position="131"/>
    </location>
    <ligand>
        <name>a divalent metal cation</name>
        <dbReference type="ChEBI" id="CHEBI:60240"/>
    </ligand>
</feature>
<dbReference type="EMBL" id="CP051177">
    <property type="protein sequence ID" value="QKX50319.1"/>
    <property type="molecule type" value="Genomic_DNA"/>
</dbReference>
<feature type="binding site" evidence="3">
    <location>
        <position position="127"/>
    </location>
    <ligand>
        <name>a divalent metal cation</name>
        <dbReference type="ChEBI" id="CHEBI:60240"/>
    </ligand>
</feature>
<sequence length="167" mass="19040">MFTNLEDFFTEWHEEAKLTQRILDALTDESLHQEVADGYRTLGRLGWHLVTTLDEMVSHMGLQFSSAKFGTPVPETAEEIAEAYRFSNQSMVTAMKENWTDETLKEEYDMYGEMWNGATVLKVLYAHQIHHRGQMTVLMRQAGLKVPGLYGPAKEEWAAMGAPPPEV</sequence>
<keyword evidence="2 3" id="KW-0479">Metal-binding</keyword>
<comment type="similarity">
    <text evidence="1">Belongs to the DinB family.</text>
</comment>
<protein>
    <recommendedName>
        <fullName evidence="6">Damage-inducible protein DinB</fullName>
    </recommendedName>
</protein>
<organism evidence="4 5">
    <name type="scientific">Planococcus glaciei</name>
    <dbReference type="NCBI Taxonomy" id="459472"/>
    <lineage>
        <taxon>Bacteria</taxon>
        <taxon>Bacillati</taxon>
        <taxon>Bacillota</taxon>
        <taxon>Bacilli</taxon>
        <taxon>Bacillales</taxon>
        <taxon>Caryophanaceae</taxon>
        <taxon>Planococcus</taxon>
    </lineage>
</organism>
<gene>
    <name evidence="4" type="ORF">HF394_06765</name>
</gene>
<reference evidence="5" key="2">
    <citation type="submission" date="2020-06" db="EMBL/GenBank/DDBJ databases">
        <title>Isolation of Planomicrobium glaciei.</title>
        <authorList>
            <person name="Malisova L."/>
            <person name="Safrankova R."/>
            <person name="Jakubu V."/>
            <person name="Spanelova P."/>
        </authorList>
    </citation>
    <scope>NUCLEOTIDE SEQUENCE [LARGE SCALE GENOMIC DNA]</scope>
    <source>
        <strain evidence="5">NRL-ATB46093</strain>
    </source>
</reference>
<evidence type="ECO:0000256" key="1">
    <source>
        <dbReference type="ARBA" id="ARBA00008635"/>
    </source>
</evidence>
<dbReference type="SUPFAM" id="SSF109854">
    <property type="entry name" value="DinB/YfiT-like putative metalloenzymes"/>
    <property type="match status" value="1"/>
</dbReference>
<evidence type="ECO:0000313" key="5">
    <source>
        <dbReference type="Proteomes" id="UP000509222"/>
    </source>
</evidence>
<dbReference type="Proteomes" id="UP000509222">
    <property type="component" value="Chromosome"/>
</dbReference>
<dbReference type="Gene3D" id="1.20.120.450">
    <property type="entry name" value="dinb family like domain"/>
    <property type="match status" value="1"/>
</dbReference>
<accession>A0A7H8Q8L4</accession>
<dbReference type="Pfam" id="PF05163">
    <property type="entry name" value="DinB"/>
    <property type="match status" value="1"/>
</dbReference>
<proteinExistence type="inferred from homology"/>
<feature type="binding site" evidence="3">
    <location>
        <position position="48"/>
    </location>
    <ligand>
        <name>a divalent metal cation</name>
        <dbReference type="ChEBI" id="CHEBI:60240"/>
    </ligand>
</feature>
<evidence type="ECO:0000256" key="2">
    <source>
        <dbReference type="ARBA" id="ARBA00022723"/>
    </source>
</evidence>
<keyword evidence="5" id="KW-1185">Reference proteome</keyword>